<sequence length="37" mass="4349">MPAKVENKIFCKPPGFRVFAALHPERQKRNIINKKLE</sequence>
<proteinExistence type="predicted"/>
<protein>
    <submittedName>
        <fullName evidence="1">Uncharacterized protein</fullName>
    </submittedName>
</protein>
<name>A0A381R0D8_9ZZZZ</name>
<accession>A0A381R0D8</accession>
<gene>
    <name evidence="1" type="ORF">METZ01_LOCUS38019</name>
</gene>
<evidence type="ECO:0000313" key="1">
    <source>
        <dbReference type="EMBL" id="SUZ85165.1"/>
    </source>
</evidence>
<organism evidence="1">
    <name type="scientific">marine metagenome</name>
    <dbReference type="NCBI Taxonomy" id="408172"/>
    <lineage>
        <taxon>unclassified sequences</taxon>
        <taxon>metagenomes</taxon>
        <taxon>ecological metagenomes</taxon>
    </lineage>
</organism>
<dbReference type="AlphaFoldDB" id="A0A381R0D8"/>
<dbReference type="EMBL" id="UINC01001623">
    <property type="protein sequence ID" value="SUZ85165.1"/>
    <property type="molecule type" value="Genomic_DNA"/>
</dbReference>
<reference evidence="1" key="1">
    <citation type="submission" date="2018-05" db="EMBL/GenBank/DDBJ databases">
        <authorList>
            <person name="Lanie J.A."/>
            <person name="Ng W.-L."/>
            <person name="Kazmierczak K.M."/>
            <person name="Andrzejewski T.M."/>
            <person name="Davidsen T.M."/>
            <person name="Wayne K.J."/>
            <person name="Tettelin H."/>
            <person name="Glass J.I."/>
            <person name="Rusch D."/>
            <person name="Podicherti R."/>
            <person name="Tsui H.-C.T."/>
            <person name="Winkler M.E."/>
        </authorList>
    </citation>
    <scope>NUCLEOTIDE SEQUENCE</scope>
</reference>